<protein>
    <recommendedName>
        <fullName evidence="2">Thymocyte nuclear protein 1</fullName>
    </recommendedName>
</protein>
<reference evidence="7" key="1">
    <citation type="journal article" date="2020" name="Fungal Divers.">
        <title>Resolving the Mortierellaceae phylogeny through synthesis of multi-gene phylogenetics and phylogenomics.</title>
        <authorList>
            <person name="Vandepol N."/>
            <person name="Liber J."/>
            <person name="Desiro A."/>
            <person name="Na H."/>
            <person name="Kennedy M."/>
            <person name="Barry K."/>
            <person name="Grigoriev I.V."/>
            <person name="Miller A.N."/>
            <person name="O'Donnell K."/>
            <person name="Stajich J.E."/>
            <person name="Bonito G."/>
        </authorList>
    </citation>
    <scope>NUCLEOTIDE SEQUENCE</scope>
    <source>
        <strain evidence="7">KOD1015</strain>
    </source>
</reference>
<keyword evidence="3" id="KW-0597">Phosphoprotein</keyword>
<evidence type="ECO:0000313" key="7">
    <source>
        <dbReference type="EMBL" id="KAF9585881.1"/>
    </source>
</evidence>
<evidence type="ECO:0000256" key="4">
    <source>
        <dbReference type="ARBA" id="ARBA00023242"/>
    </source>
</evidence>
<evidence type="ECO:0000256" key="2">
    <source>
        <dbReference type="ARBA" id="ARBA00014654"/>
    </source>
</evidence>
<evidence type="ECO:0000259" key="6">
    <source>
        <dbReference type="Pfam" id="PF01878"/>
    </source>
</evidence>
<dbReference type="Gene3D" id="3.10.590.10">
    <property type="entry name" value="ph1033 like domains"/>
    <property type="match status" value="1"/>
</dbReference>
<evidence type="ECO:0000256" key="3">
    <source>
        <dbReference type="ARBA" id="ARBA00022553"/>
    </source>
</evidence>
<comment type="subcellular location">
    <subcellularLocation>
        <location evidence="1">Nucleus</location>
    </subcellularLocation>
</comment>
<feature type="domain" description="EVE" evidence="6">
    <location>
        <begin position="68"/>
        <end position="217"/>
    </location>
</feature>
<sequence>MRISALLTRSNPCLLHVLKTQVPAQPLSKAKKVKVDPKTAVVPTTSKDSKDALNQDKKDAGNALEGINTWLMKSEPDTFSIDDLIHSKDSTSPWEGVRNHEAKNLMKNNMRVGHSVLFYHSNTKEPGIVAMATIAKEAYPDHFAFDSKSPYYDGKSSKDDPRWFMVDVKFVRKLKRTLTLKELQMFKDKELKDMKLLTRGRLSVQPVTDKERDFILSLEERQVEEK</sequence>
<dbReference type="FunFam" id="3.10.590.10:FF:000003">
    <property type="entry name" value="Thymocyte nuclear protein 1"/>
    <property type="match status" value="1"/>
</dbReference>
<comment type="caution">
    <text evidence="7">The sequence shown here is derived from an EMBL/GenBank/DDBJ whole genome shotgun (WGS) entry which is preliminary data.</text>
</comment>
<feature type="compositionally biased region" description="Basic and acidic residues" evidence="5">
    <location>
        <begin position="47"/>
        <end position="59"/>
    </location>
</feature>
<dbReference type="PANTHER" id="PTHR14087">
    <property type="entry name" value="THYMOCYTE NUCLEAR PROTEIN 1"/>
    <property type="match status" value="1"/>
</dbReference>
<dbReference type="AlphaFoldDB" id="A0A9P6KI62"/>
<organism evidence="7 8">
    <name type="scientific">Lunasporangiospora selenospora</name>
    <dbReference type="NCBI Taxonomy" id="979761"/>
    <lineage>
        <taxon>Eukaryota</taxon>
        <taxon>Fungi</taxon>
        <taxon>Fungi incertae sedis</taxon>
        <taxon>Mucoromycota</taxon>
        <taxon>Mortierellomycotina</taxon>
        <taxon>Mortierellomycetes</taxon>
        <taxon>Mortierellales</taxon>
        <taxon>Mortierellaceae</taxon>
        <taxon>Lunasporangiospora</taxon>
    </lineage>
</organism>
<accession>A0A9P6KI62</accession>
<dbReference type="EMBL" id="JAABOA010000106">
    <property type="protein sequence ID" value="KAF9585881.1"/>
    <property type="molecule type" value="Genomic_DNA"/>
</dbReference>
<keyword evidence="4" id="KW-0539">Nucleus</keyword>
<dbReference type="CDD" id="cd21133">
    <property type="entry name" value="EVE"/>
    <property type="match status" value="1"/>
</dbReference>
<evidence type="ECO:0000256" key="1">
    <source>
        <dbReference type="ARBA" id="ARBA00004123"/>
    </source>
</evidence>
<dbReference type="InterPro" id="IPR052181">
    <property type="entry name" value="5hmC_binding"/>
</dbReference>
<dbReference type="PANTHER" id="PTHR14087:SF7">
    <property type="entry name" value="THYMOCYTE NUCLEAR PROTEIN 1"/>
    <property type="match status" value="1"/>
</dbReference>
<name>A0A9P6KI62_9FUNG</name>
<dbReference type="OrthoDB" id="41445at2759"/>
<dbReference type="Pfam" id="PF01878">
    <property type="entry name" value="EVE"/>
    <property type="match status" value="1"/>
</dbReference>
<feature type="region of interest" description="Disordered" evidence="5">
    <location>
        <begin position="38"/>
        <end position="59"/>
    </location>
</feature>
<gene>
    <name evidence="7" type="primary">THYN1</name>
    <name evidence="7" type="ORF">BGW38_000234</name>
</gene>
<evidence type="ECO:0000256" key="5">
    <source>
        <dbReference type="SAM" id="MobiDB-lite"/>
    </source>
</evidence>
<proteinExistence type="predicted"/>
<dbReference type="InterPro" id="IPR002740">
    <property type="entry name" value="EVE_domain"/>
</dbReference>
<dbReference type="Proteomes" id="UP000780801">
    <property type="component" value="Unassembled WGS sequence"/>
</dbReference>
<keyword evidence="8" id="KW-1185">Reference proteome</keyword>
<dbReference type="SUPFAM" id="SSF88697">
    <property type="entry name" value="PUA domain-like"/>
    <property type="match status" value="1"/>
</dbReference>
<dbReference type="InterPro" id="IPR015947">
    <property type="entry name" value="PUA-like_sf"/>
</dbReference>
<evidence type="ECO:0000313" key="8">
    <source>
        <dbReference type="Proteomes" id="UP000780801"/>
    </source>
</evidence>
<dbReference type="GO" id="GO:0005634">
    <property type="term" value="C:nucleus"/>
    <property type="evidence" value="ECO:0007669"/>
    <property type="project" value="UniProtKB-SubCell"/>
</dbReference>
<dbReference type="InterPro" id="IPR047197">
    <property type="entry name" value="THYN1-like_EVE"/>
</dbReference>